<gene>
    <name evidence="4" type="ORF">NVS89_06580</name>
</gene>
<feature type="domain" description="HTH tetR-type" evidence="3">
    <location>
        <begin position="15"/>
        <end position="75"/>
    </location>
</feature>
<dbReference type="PROSITE" id="PS50977">
    <property type="entry name" value="HTH_TETR_2"/>
    <property type="match status" value="1"/>
</dbReference>
<dbReference type="Gene3D" id="1.10.357.10">
    <property type="entry name" value="Tetracycline Repressor, domain 2"/>
    <property type="match status" value="1"/>
</dbReference>
<dbReference type="Pfam" id="PF00440">
    <property type="entry name" value="TetR_N"/>
    <property type="match status" value="1"/>
</dbReference>
<accession>A0A9X2PHZ3</accession>
<evidence type="ECO:0000313" key="5">
    <source>
        <dbReference type="Proteomes" id="UP001151088"/>
    </source>
</evidence>
<dbReference type="SUPFAM" id="SSF46689">
    <property type="entry name" value="Homeodomain-like"/>
    <property type="match status" value="1"/>
</dbReference>
<keyword evidence="5" id="KW-1185">Reference proteome</keyword>
<dbReference type="InterPro" id="IPR050109">
    <property type="entry name" value="HTH-type_TetR-like_transc_reg"/>
</dbReference>
<keyword evidence="1 2" id="KW-0238">DNA-binding</keyword>
<dbReference type="InterPro" id="IPR041586">
    <property type="entry name" value="PsrA_TetR_C"/>
</dbReference>
<dbReference type="EMBL" id="JANTHZ010000002">
    <property type="protein sequence ID" value="MCS0494758.1"/>
    <property type="molecule type" value="Genomic_DNA"/>
</dbReference>
<feature type="DNA-binding region" description="H-T-H motif" evidence="2">
    <location>
        <begin position="38"/>
        <end position="57"/>
    </location>
</feature>
<dbReference type="InterPro" id="IPR009057">
    <property type="entry name" value="Homeodomain-like_sf"/>
</dbReference>
<dbReference type="InterPro" id="IPR036271">
    <property type="entry name" value="Tet_transcr_reg_TetR-rel_C_sf"/>
</dbReference>
<dbReference type="GO" id="GO:0000976">
    <property type="term" value="F:transcription cis-regulatory region binding"/>
    <property type="evidence" value="ECO:0007669"/>
    <property type="project" value="TreeGrafter"/>
</dbReference>
<evidence type="ECO:0000256" key="1">
    <source>
        <dbReference type="ARBA" id="ARBA00023125"/>
    </source>
</evidence>
<sequence>MSDITHLDRRRAAGAQTRQRIVEVAESLFASQGYDAVGLRDIVRVAEINSAAVHYHFGTKEALFLHILRLRAEPIASARAQAFQALRARGPLVLSEVIEAFLRPALDQPLHEPRRANYAELRARLSGEQEPAVRALLAEIFDPSTRMFLAAIRDCLPELPESEIYYRFHFLLGTMVYAMANPGRIQDLSLGDTNPFDLDEVLAHLVPFIEAGFRAAPLPAARARKRPAARKKQP</sequence>
<reference evidence="4" key="1">
    <citation type="submission" date="2022-08" db="EMBL/GenBank/DDBJ databases">
        <authorList>
            <person name="Li F."/>
        </authorList>
    </citation>
    <scope>NUCLEOTIDE SEQUENCE</scope>
    <source>
        <strain evidence="4">MQZ15Z-1</strain>
    </source>
</reference>
<organism evidence="4 5">
    <name type="scientific">Ancylobacter mangrovi</name>
    <dbReference type="NCBI Taxonomy" id="2972472"/>
    <lineage>
        <taxon>Bacteria</taxon>
        <taxon>Pseudomonadati</taxon>
        <taxon>Pseudomonadota</taxon>
        <taxon>Alphaproteobacteria</taxon>
        <taxon>Hyphomicrobiales</taxon>
        <taxon>Xanthobacteraceae</taxon>
        <taxon>Ancylobacter</taxon>
    </lineage>
</organism>
<dbReference type="PANTHER" id="PTHR30055:SF181">
    <property type="entry name" value="BLR6905 PROTEIN"/>
    <property type="match status" value="1"/>
</dbReference>
<evidence type="ECO:0000259" key="3">
    <source>
        <dbReference type="PROSITE" id="PS50977"/>
    </source>
</evidence>
<dbReference type="SUPFAM" id="SSF48498">
    <property type="entry name" value="Tetracyclin repressor-like, C-terminal domain"/>
    <property type="match status" value="1"/>
</dbReference>
<dbReference type="PRINTS" id="PR00455">
    <property type="entry name" value="HTHTETR"/>
</dbReference>
<proteinExistence type="predicted"/>
<dbReference type="InterPro" id="IPR001647">
    <property type="entry name" value="HTH_TetR"/>
</dbReference>
<dbReference type="GO" id="GO:0003700">
    <property type="term" value="F:DNA-binding transcription factor activity"/>
    <property type="evidence" value="ECO:0007669"/>
    <property type="project" value="TreeGrafter"/>
</dbReference>
<evidence type="ECO:0000256" key="2">
    <source>
        <dbReference type="PROSITE-ProRule" id="PRU00335"/>
    </source>
</evidence>
<protein>
    <submittedName>
        <fullName evidence="4">TetR family transcriptional regulator</fullName>
    </submittedName>
</protein>
<evidence type="ECO:0000313" key="4">
    <source>
        <dbReference type="EMBL" id="MCS0494758.1"/>
    </source>
</evidence>
<comment type="caution">
    <text evidence="4">The sequence shown here is derived from an EMBL/GenBank/DDBJ whole genome shotgun (WGS) entry which is preliminary data.</text>
</comment>
<dbReference type="Pfam" id="PF17939">
    <property type="entry name" value="TetR_C_30"/>
    <property type="match status" value="1"/>
</dbReference>
<dbReference type="AlphaFoldDB" id="A0A9X2PHZ3"/>
<dbReference type="RefSeq" id="WP_258731793.1">
    <property type="nucleotide sequence ID" value="NZ_JANTHY010000002.1"/>
</dbReference>
<dbReference type="PANTHER" id="PTHR30055">
    <property type="entry name" value="HTH-TYPE TRANSCRIPTIONAL REGULATOR RUTR"/>
    <property type="match status" value="1"/>
</dbReference>
<dbReference type="Proteomes" id="UP001151088">
    <property type="component" value="Unassembled WGS sequence"/>
</dbReference>
<name>A0A9X2PHZ3_9HYPH</name>